<reference evidence="2" key="1">
    <citation type="journal article" date="2020" name="Nature">
        <title>Giant virus diversity and host interactions through global metagenomics.</title>
        <authorList>
            <person name="Schulz F."/>
            <person name="Roux S."/>
            <person name="Paez-Espino D."/>
            <person name="Jungbluth S."/>
            <person name="Walsh D.A."/>
            <person name="Denef V.J."/>
            <person name="McMahon K.D."/>
            <person name="Konstantinidis K.T."/>
            <person name="Eloe-Fadrosh E.A."/>
            <person name="Kyrpides N.C."/>
            <person name="Woyke T."/>
        </authorList>
    </citation>
    <scope>NUCLEOTIDE SEQUENCE</scope>
    <source>
        <strain evidence="2">GVMAG-M-3300023179-138</strain>
    </source>
</reference>
<dbReference type="NCBIfam" id="TIGR01444">
    <property type="entry name" value="fkbM_fam"/>
    <property type="match status" value="1"/>
</dbReference>
<dbReference type="PANTHER" id="PTHR36973">
    <property type="entry name" value="SLL1456 PROTEIN-RELATED"/>
    <property type="match status" value="1"/>
</dbReference>
<accession>A0A6C0E7C1</accession>
<dbReference type="AlphaFoldDB" id="A0A6C0E7C1"/>
<dbReference type="GO" id="GO:0008171">
    <property type="term" value="F:O-methyltransferase activity"/>
    <property type="evidence" value="ECO:0007669"/>
    <property type="project" value="TreeGrafter"/>
</dbReference>
<organism evidence="2">
    <name type="scientific">viral metagenome</name>
    <dbReference type="NCBI Taxonomy" id="1070528"/>
    <lineage>
        <taxon>unclassified sequences</taxon>
        <taxon>metagenomes</taxon>
        <taxon>organismal metagenomes</taxon>
    </lineage>
</organism>
<protein>
    <recommendedName>
        <fullName evidence="1">Methyltransferase FkbM domain-containing protein</fullName>
    </recommendedName>
</protein>
<proteinExistence type="predicted"/>
<dbReference type="EMBL" id="MN739743">
    <property type="protein sequence ID" value="QHT24149.1"/>
    <property type="molecule type" value="Genomic_DNA"/>
</dbReference>
<sequence length="232" mass="26559">MSYHSFNTKIKREDIKIIFELGSRDLIDAIALYKHYNCKLYAFECNPDCLSECNKQLQQCNQIARDHITLVDKAVSLIDDEISFFAFDLTKYDNMGASSMFKIDFTTRNTSDPDYNRENPQKEVRVKGTRLDTFMKDNSIPNIDLLCMDLQGYELNALKSLGEHIRNVKYIISETSIQSTYIGGATFAELHAYLSSYGFTYKSSNAFGHRFPDLSLNGFSEFDVLYVNTAAL</sequence>
<feature type="domain" description="Methyltransferase FkbM" evidence="1">
    <location>
        <begin position="36"/>
        <end position="201"/>
    </location>
</feature>
<dbReference type="InterPro" id="IPR029063">
    <property type="entry name" value="SAM-dependent_MTases_sf"/>
</dbReference>
<dbReference type="PANTHER" id="PTHR36973:SF4">
    <property type="entry name" value="NODULATION PROTEIN"/>
    <property type="match status" value="1"/>
</dbReference>
<dbReference type="InterPro" id="IPR006342">
    <property type="entry name" value="FkbM_mtfrase"/>
</dbReference>
<name>A0A6C0E7C1_9ZZZZ</name>
<dbReference type="SUPFAM" id="SSF53335">
    <property type="entry name" value="S-adenosyl-L-methionine-dependent methyltransferases"/>
    <property type="match status" value="1"/>
</dbReference>
<evidence type="ECO:0000313" key="2">
    <source>
        <dbReference type="EMBL" id="QHT24149.1"/>
    </source>
</evidence>
<evidence type="ECO:0000259" key="1">
    <source>
        <dbReference type="Pfam" id="PF05050"/>
    </source>
</evidence>
<dbReference type="Pfam" id="PF05050">
    <property type="entry name" value="Methyltransf_21"/>
    <property type="match status" value="1"/>
</dbReference>
<dbReference type="InterPro" id="IPR053188">
    <property type="entry name" value="FkbM_Methyltransferase"/>
</dbReference>
<dbReference type="Gene3D" id="3.40.50.150">
    <property type="entry name" value="Vaccinia Virus protein VP39"/>
    <property type="match status" value="1"/>
</dbReference>